<keyword evidence="2" id="KW-1185">Reference proteome</keyword>
<dbReference type="AlphaFoldDB" id="A0AAD8N3H8"/>
<reference evidence="1" key="1">
    <citation type="submission" date="2023-02" db="EMBL/GenBank/DDBJ databases">
        <title>Genome of toxic invasive species Heracleum sosnowskyi carries increased number of genes despite the absence of recent whole-genome duplications.</title>
        <authorList>
            <person name="Schelkunov M."/>
            <person name="Shtratnikova V."/>
            <person name="Makarenko M."/>
            <person name="Klepikova A."/>
            <person name="Omelchenko D."/>
            <person name="Novikova G."/>
            <person name="Obukhova E."/>
            <person name="Bogdanov V."/>
            <person name="Penin A."/>
            <person name="Logacheva M."/>
        </authorList>
    </citation>
    <scope>NUCLEOTIDE SEQUENCE</scope>
    <source>
        <strain evidence="1">Hsosn_3</strain>
        <tissue evidence="1">Leaf</tissue>
    </source>
</reference>
<evidence type="ECO:0000313" key="1">
    <source>
        <dbReference type="EMBL" id="KAK1393453.1"/>
    </source>
</evidence>
<sequence>MDSNGDLDAKIEALLNSEKQMRLNGDVAGTKKAKLTFSLGNPGTSAPQVSNSATLSSLSVSSTVGGTSNSPNDILRAAPPALASFIAILPAVEGHDKQDKGNSG</sequence>
<comment type="caution">
    <text evidence="1">The sequence shown here is derived from an EMBL/GenBank/DDBJ whole genome shotgun (WGS) entry which is preliminary data.</text>
</comment>
<organism evidence="1 2">
    <name type="scientific">Heracleum sosnowskyi</name>
    <dbReference type="NCBI Taxonomy" id="360622"/>
    <lineage>
        <taxon>Eukaryota</taxon>
        <taxon>Viridiplantae</taxon>
        <taxon>Streptophyta</taxon>
        <taxon>Embryophyta</taxon>
        <taxon>Tracheophyta</taxon>
        <taxon>Spermatophyta</taxon>
        <taxon>Magnoliopsida</taxon>
        <taxon>eudicotyledons</taxon>
        <taxon>Gunneridae</taxon>
        <taxon>Pentapetalae</taxon>
        <taxon>asterids</taxon>
        <taxon>campanulids</taxon>
        <taxon>Apiales</taxon>
        <taxon>Apiaceae</taxon>
        <taxon>Apioideae</taxon>
        <taxon>apioid superclade</taxon>
        <taxon>Tordylieae</taxon>
        <taxon>Tordyliinae</taxon>
        <taxon>Heracleum</taxon>
    </lineage>
</organism>
<name>A0AAD8N3H8_9APIA</name>
<proteinExistence type="predicted"/>
<dbReference type="Proteomes" id="UP001237642">
    <property type="component" value="Unassembled WGS sequence"/>
</dbReference>
<evidence type="ECO:0000313" key="2">
    <source>
        <dbReference type="Proteomes" id="UP001237642"/>
    </source>
</evidence>
<dbReference type="EMBL" id="JAUIZM010000003">
    <property type="protein sequence ID" value="KAK1393453.1"/>
    <property type="molecule type" value="Genomic_DNA"/>
</dbReference>
<accession>A0AAD8N3H8</accession>
<reference evidence="1" key="2">
    <citation type="submission" date="2023-05" db="EMBL/GenBank/DDBJ databases">
        <authorList>
            <person name="Schelkunov M.I."/>
        </authorList>
    </citation>
    <scope>NUCLEOTIDE SEQUENCE</scope>
    <source>
        <strain evidence="1">Hsosn_3</strain>
        <tissue evidence="1">Leaf</tissue>
    </source>
</reference>
<protein>
    <submittedName>
        <fullName evidence="1">Uncharacterized protein</fullName>
    </submittedName>
</protein>
<gene>
    <name evidence="1" type="ORF">POM88_012509</name>
</gene>